<dbReference type="PANTHER" id="PTHR43580">
    <property type="entry name" value="OXIDOREDUCTASE GLYR1-RELATED"/>
    <property type="match status" value="1"/>
</dbReference>
<dbReference type="GO" id="GO:0016491">
    <property type="term" value="F:oxidoreductase activity"/>
    <property type="evidence" value="ECO:0007669"/>
    <property type="project" value="UniProtKB-KW"/>
</dbReference>
<comment type="similarity">
    <text evidence="1">Belongs to the HIBADH-related family.</text>
</comment>
<dbReference type="SUPFAM" id="SSF48179">
    <property type="entry name" value="6-phosphogluconate dehydrogenase C-terminal domain-like"/>
    <property type="match status" value="1"/>
</dbReference>
<evidence type="ECO:0000256" key="3">
    <source>
        <dbReference type="ARBA" id="ARBA00023027"/>
    </source>
</evidence>
<organism evidence="6 7">
    <name type="scientific">Angustibacter luteus</name>
    <dbReference type="NCBI Taxonomy" id="658456"/>
    <lineage>
        <taxon>Bacteria</taxon>
        <taxon>Bacillati</taxon>
        <taxon>Actinomycetota</taxon>
        <taxon>Actinomycetes</taxon>
        <taxon>Kineosporiales</taxon>
        <taxon>Kineosporiaceae</taxon>
    </lineage>
</organism>
<dbReference type="PANTHER" id="PTHR43580:SF2">
    <property type="entry name" value="CYTOKINE-LIKE NUCLEAR FACTOR N-PAC"/>
    <property type="match status" value="1"/>
</dbReference>
<feature type="domain" description="6-phosphogluconate dehydrogenase NADP-binding" evidence="4">
    <location>
        <begin position="8"/>
        <end position="164"/>
    </location>
</feature>
<dbReference type="InterPro" id="IPR051265">
    <property type="entry name" value="HIBADH-related_NP60_sf"/>
</dbReference>
<dbReference type="InterPro" id="IPR036291">
    <property type="entry name" value="NAD(P)-bd_dom_sf"/>
</dbReference>
<comment type="caution">
    <text evidence="6">The sequence shown here is derived from an EMBL/GenBank/DDBJ whole genome shotgun (WGS) entry which is preliminary data.</text>
</comment>
<name>A0ABW1JAG0_9ACTN</name>
<dbReference type="PIRSF" id="PIRSF000103">
    <property type="entry name" value="HIBADH"/>
    <property type="match status" value="1"/>
</dbReference>
<evidence type="ECO:0000313" key="7">
    <source>
        <dbReference type="Proteomes" id="UP001596189"/>
    </source>
</evidence>
<accession>A0ABW1JAG0</accession>
<dbReference type="InterPro" id="IPR029154">
    <property type="entry name" value="HIBADH-like_NADP-bd"/>
</dbReference>
<dbReference type="InterPro" id="IPR006115">
    <property type="entry name" value="6PGDH_NADP-bd"/>
</dbReference>
<evidence type="ECO:0000259" key="4">
    <source>
        <dbReference type="Pfam" id="PF03446"/>
    </source>
</evidence>
<dbReference type="EMBL" id="JBHSRD010000002">
    <property type="protein sequence ID" value="MFC6006242.1"/>
    <property type="molecule type" value="Genomic_DNA"/>
</dbReference>
<dbReference type="Pfam" id="PF14833">
    <property type="entry name" value="NAD_binding_11"/>
    <property type="match status" value="1"/>
</dbReference>
<feature type="domain" description="3-hydroxyisobutyrate dehydrogenase-like NAD-binding" evidence="5">
    <location>
        <begin position="167"/>
        <end position="287"/>
    </location>
</feature>
<sequence>MSENTEAVALLGTGTMGAGMARNIARAGIDLRVWNRTPERARPLAADGAKVCASVADAVEGADIVVTMLWDADSVERVLREAGAALAPGTVLLQMSTVGVEGADRLGRVCDELGLVHVDAPVLGTKQPAEQGALVVLASGAADEVRERIGRVLDAVGSRVVWLGAAGEGSRLKLAANAFVISLVGGIAQSVALTRELGLDPALFLAAIGGGAMDAPYVQLKGKAMIARDFTPSFGIDGGLKDADLIAAAARDVGLDPALIDALRGLQRQVVEAGHGDEDLAAAYRAYDRS</sequence>
<dbReference type="Proteomes" id="UP001596189">
    <property type="component" value="Unassembled WGS sequence"/>
</dbReference>
<dbReference type="SUPFAM" id="SSF51735">
    <property type="entry name" value="NAD(P)-binding Rossmann-fold domains"/>
    <property type="match status" value="1"/>
</dbReference>
<dbReference type="Pfam" id="PF03446">
    <property type="entry name" value="NAD_binding_2"/>
    <property type="match status" value="1"/>
</dbReference>
<gene>
    <name evidence="6" type="ORF">ACFQDO_03780</name>
</gene>
<dbReference type="EC" id="1.1.-.-" evidence="6"/>
<evidence type="ECO:0000259" key="5">
    <source>
        <dbReference type="Pfam" id="PF14833"/>
    </source>
</evidence>
<protein>
    <submittedName>
        <fullName evidence="6">NAD(P)-dependent oxidoreductase</fullName>
        <ecNumber evidence="6">1.1.-.-</ecNumber>
    </submittedName>
</protein>
<dbReference type="Gene3D" id="3.40.50.720">
    <property type="entry name" value="NAD(P)-binding Rossmann-like Domain"/>
    <property type="match status" value="1"/>
</dbReference>
<dbReference type="InterPro" id="IPR015815">
    <property type="entry name" value="HIBADH-related"/>
</dbReference>
<reference evidence="7" key="1">
    <citation type="journal article" date="2019" name="Int. J. Syst. Evol. Microbiol.">
        <title>The Global Catalogue of Microorganisms (GCM) 10K type strain sequencing project: providing services to taxonomists for standard genome sequencing and annotation.</title>
        <authorList>
            <consortium name="The Broad Institute Genomics Platform"/>
            <consortium name="The Broad Institute Genome Sequencing Center for Infectious Disease"/>
            <person name="Wu L."/>
            <person name="Ma J."/>
        </authorList>
    </citation>
    <scope>NUCLEOTIDE SEQUENCE [LARGE SCALE GENOMIC DNA]</scope>
    <source>
        <strain evidence="7">KACC 14249</strain>
    </source>
</reference>
<dbReference type="InterPro" id="IPR013328">
    <property type="entry name" value="6PGD_dom2"/>
</dbReference>
<keyword evidence="7" id="KW-1185">Reference proteome</keyword>
<evidence type="ECO:0000256" key="2">
    <source>
        <dbReference type="ARBA" id="ARBA00023002"/>
    </source>
</evidence>
<dbReference type="Gene3D" id="1.10.1040.10">
    <property type="entry name" value="N-(1-d-carboxylethyl)-l-norvaline Dehydrogenase, domain 2"/>
    <property type="match status" value="1"/>
</dbReference>
<proteinExistence type="inferred from homology"/>
<keyword evidence="2 6" id="KW-0560">Oxidoreductase</keyword>
<evidence type="ECO:0000256" key="1">
    <source>
        <dbReference type="ARBA" id="ARBA00009080"/>
    </source>
</evidence>
<dbReference type="RefSeq" id="WP_345717095.1">
    <property type="nucleotide sequence ID" value="NZ_BAABFP010000005.1"/>
</dbReference>
<dbReference type="InterPro" id="IPR008927">
    <property type="entry name" value="6-PGluconate_DH-like_C_sf"/>
</dbReference>
<keyword evidence="3" id="KW-0520">NAD</keyword>
<evidence type="ECO:0000313" key="6">
    <source>
        <dbReference type="EMBL" id="MFC6006242.1"/>
    </source>
</evidence>